<reference evidence="2" key="1">
    <citation type="journal article" date="2019" name="Int. J. Syst. Evol. Microbiol.">
        <title>The Global Catalogue of Microorganisms (GCM) 10K type strain sequencing project: providing services to taxonomists for standard genome sequencing and annotation.</title>
        <authorList>
            <consortium name="The Broad Institute Genomics Platform"/>
            <consortium name="The Broad Institute Genome Sequencing Center for Infectious Disease"/>
            <person name="Wu L."/>
            <person name="Ma J."/>
        </authorList>
    </citation>
    <scope>NUCLEOTIDE SEQUENCE [LARGE SCALE GENOMIC DNA]</scope>
    <source>
        <strain evidence="2">CGMCC 1.15795</strain>
    </source>
</reference>
<protein>
    <submittedName>
        <fullName evidence="1">STAS/SEC14 domain-containing protein</fullName>
    </submittedName>
</protein>
<keyword evidence="2" id="KW-1185">Reference proteome</keyword>
<name>A0ABW4QZF7_9BACT</name>
<dbReference type="Proteomes" id="UP001597197">
    <property type="component" value="Unassembled WGS sequence"/>
</dbReference>
<comment type="caution">
    <text evidence="1">The sequence shown here is derived from an EMBL/GenBank/DDBJ whole genome shotgun (WGS) entry which is preliminary data.</text>
</comment>
<dbReference type="EMBL" id="JBHUFD010000018">
    <property type="protein sequence ID" value="MFD1874740.1"/>
    <property type="molecule type" value="Genomic_DNA"/>
</dbReference>
<accession>A0ABW4QZF7</accession>
<evidence type="ECO:0000313" key="2">
    <source>
        <dbReference type="Proteomes" id="UP001597197"/>
    </source>
</evidence>
<evidence type="ECO:0000313" key="1">
    <source>
        <dbReference type="EMBL" id="MFD1874740.1"/>
    </source>
</evidence>
<dbReference type="RefSeq" id="WP_382316808.1">
    <property type="nucleotide sequence ID" value="NZ_JBHUFD010000018.1"/>
</dbReference>
<sequence>MSTDLLNGFGRVYLRIAYDAPNHWVRNEWIGEQTYIGILAGADACLPPLRENRCAYLLNDNSRVVGPWDHAVEWVVSNWAPRAIAQGLTHFANVVSPEALAASSAQSMALGLSGQLQLHLFDNLEAAQEWLREAQQQAKTPLGR</sequence>
<organism evidence="1 2">
    <name type="scientific">Hymenobacter bucti</name>
    <dbReference type="NCBI Taxonomy" id="1844114"/>
    <lineage>
        <taxon>Bacteria</taxon>
        <taxon>Pseudomonadati</taxon>
        <taxon>Bacteroidota</taxon>
        <taxon>Cytophagia</taxon>
        <taxon>Cytophagales</taxon>
        <taxon>Hymenobacteraceae</taxon>
        <taxon>Hymenobacter</taxon>
    </lineage>
</organism>
<gene>
    <name evidence="1" type="ORF">ACFSDX_20045</name>
</gene>
<proteinExistence type="predicted"/>